<keyword evidence="5" id="KW-1185">Reference proteome</keyword>
<feature type="active site" description="Proton acceptor" evidence="2">
    <location>
        <position position="129"/>
    </location>
</feature>
<name>W0SI00_9PROT</name>
<proteinExistence type="inferred from homology"/>
<dbReference type="Gene3D" id="3.90.1140.10">
    <property type="entry name" value="Cyclic phosphodiesterase"/>
    <property type="match status" value="1"/>
</dbReference>
<comment type="function">
    <text evidence="2">Hydrolyzes RNA 2',3'-cyclic phosphodiester to an RNA 2'-phosphomonoester.</text>
</comment>
<organism evidence="4 5">
    <name type="scientific">Sulfuritalea hydrogenivorans sk43H</name>
    <dbReference type="NCBI Taxonomy" id="1223802"/>
    <lineage>
        <taxon>Bacteria</taxon>
        <taxon>Pseudomonadati</taxon>
        <taxon>Pseudomonadota</taxon>
        <taxon>Betaproteobacteria</taxon>
        <taxon>Nitrosomonadales</taxon>
        <taxon>Sterolibacteriaceae</taxon>
        <taxon>Sulfuritalea</taxon>
    </lineage>
</organism>
<dbReference type="GO" id="GO:0004113">
    <property type="term" value="F:2',3'-cyclic-nucleotide 3'-phosphodiesterase activity"/>
    <property type="evidence" value="ECO:0007669"/>
    <property type="project" value="InterPro"/>
</dbReference>
<comment type="catalytic activity">
    <reaction evidence="2">
        <text>a 3'-end 2',3'-cyclophospho-ribonucleotide-RNA + H2O = a 3'-end 2'-phospho-ribonucleotide-RNA + H(+)</text>
        <dbReference type="Rhea" id="RHEA:11828"/>
        <dbReference type="Rhea" id="RHEA-COMP:10464"/>
        <dbReference type="Rhea" id="RHEA-COMP:17353"/>
        <dbReference type="ChEBI" id="CHEBI:15377"/>
        <dbReference type="ChEBI" id="CHEBI:15378"/>
        <dbReference type="ChEBI" id="CHEBI:83064"/>
        <dbReference type="ChEBI" id="CHEBI:173113"/>
        <dbReference type="EC" id="3.1.4.58"/>
    </reaction>
</comment>
<protein>
    <recommendedName>
        <fullName evidence="2">RNA 2',3'-cyclic phosphodiesterase</fullName>
        <shortName evidence="2">RNA 2',3'-CPDase</shortName>
        <ecNumber evidence="2">3.1.4.58</ecNumber>
    </recommendedName>
</protein>
<reference evidence="4 5" key="1">
    <citation type="journal article" date="2014" name="Syst. Appl. Microbiol.">
        <title>Complete genomes of freshwater sulfur oxidizers Sulfuricella denitrificans skB26 and Sulfuritalea hydrogenivorans sk43H: genetic insights into the sulfur oxidation pathway of betaproteobacteria.</title>
        <authorList>
            <person name="Watanabe T."/>
            <person name="Kojima H."/>
            <person name="Fukui M."/>
        </authorList>
    </citation>
    <scope>NUCLEOTIDE SEQUENCE [LARGE SCALE GENOMIC DNA]</scope>
    <source>
        <strain evidence="4">DSM22779</strain>
    </source>
</reference>
<dbReference type="STRING" id="1223802.SUTH_01776"/>
<dbReference type="PANTHER" id="PTHR35561:SF1">
    <property type="entry name" value="RNA 2',3'-CYCLIC PHOSPHODIESTERASE"/>
    <property type="match status" value="1"/>
</dbReference>
<dbReference type="Proteomes" id="UP000031637">
    <property type="component" value="Chromosome"/>
</dbReference>
<evidence type="ECO:0000256" key="1">
    <source>
        <dbReference type="ARBA" id="ARBA00022801"/>
    </source>
</evidence>
<feature type="short sequence motif" description="HXTX 1" evidence="2">
    <location>
        <begin position="45"/>
        <end position="48"/>
    </location>
</feature>
<sequence>MTEARSRRVFFALWPDDEAVSHLSALAHDLTARGGGRVMRPASLHLTLAFVGAVTPTQLGQIEDIAAGVRAEAFDLSLDRLGFWPQRGILWAGCRQSPAPLRRLAESLGGGLRAAGFAIDPRSTAQVPHITLARRARCASLPRLGTPIRWRVGEFALVETHLHPSAASYKSLAAFPLDEADAG</sequence>
<feature type="short sequence motif" description="HXTX 2" evidence="2">
    <location>
        <begin position="129"/>
        <end position="132"/>
    </location>
</feature>
<feature type="active site" description="Proton donor" evidence="2">
    <location>
        <position position="45"/>
    </location>
</feature>
<dbReference type="AlphaFoldDB" id="W0SI00"/>
<dbReference type="PANTHER" id="PTHR35561">
    <property type="entry name" value="RNA 2',3'-CYCLIC PHOSPHODIESTERASE"/>
    <property type="match status" value="1"/>
</dbReference>
<dbReference type="Pfam" id="PF02834">
    <property type="entry name" value="LigT_PEase"/>
    <property type="match status" value="1"/>
</dbReference>
<evidence type="ECO:0000313" key="5">
    <source>
        <dbReference type="Proteomes" id="UP000031637"/>
    </source>
</evidence>
<accession>W0SI00</accession>
<dbReference type="EMBL" id="AP012547">
    <property type="protein sequence ID" value="BAO29568.1"/>
    <property type="molecule type" value="Genomic_DNA"/>
</dbReference>
<dbReference type="KEGG" id="shd:SUTH_01776"/>
<evidence type="ECO:0000259" key="3">
    <source>
        <dbReference type="Pfam" id="PF02834"/>
    </source>
</evidence>
<dbReference type="EC" id="3.1.4.58" evidence="2"/>
<dbReference type="GO" id="GO:0008664">
    <property type="term" value="F:RNA 2',3'-cyclic 3'-phosphodiesterase activity"/>
    <property type="evidence" value="ECO:0007669"/>
    <property type="project" value="UniProtKB-EC"/>
</dbReference>
<dbReference type="InterPro" id="IPR014051">
    <property type="entry name" value="Phosphoesterase_HXTX"/>
</dbReference>
<dbReference type="HOGENOM" id="CLU_081251_2_1_4"/>
<evidence type="ECO:0000313" key="4">
    <source>
        <dbReference type="EMBL" id="BAO29568.1"/>
    </source>
</evidence>
<dbReference type="InterPro" id="IPR009097">
    <property type="entry name" value="Cyclic_Pdiesterase"/>
</dbReference>
<keyword evidence="1 2" id="KW-0378">Hydrolase</keyword>
<dbReference type="OrthoDB" id="7061261at2"/>
<dbReference type="InterPro" id="IPR004175">
    <property type="entry name" value="RNA_CPDase"/>
</dbReference>
<gene>
    <name evidence="4" type="ORF">SUTH_01776</name>
</gene>
<feature type="domain" description="Phosphoesterase HXTX" evidence="3">
    <location>
        <begin position="14"/>
        <end position="91"/>
    </location>
</feature>
<dbReference type="GO" id="GO:0016874">
    <property type="term" value="F:ligase activity"/>
    <property type="evidence" value="ECO:0007669"/>
    <property type="project" value="UniProtKB-KW"/>
</dbReference>
<dbReference type="SUPFAM" id="SSF55144">
    <property type="entry name" value="LigT-like"/>
    <property type="match status" value="1"/>
</dbReference>
<keyword evidence="4" id="KW-0436">Ligase</keyword>
<dbReference type="NCBIfam" id="TIGR02258">
    <property type="entry name" value="2_5_ligase"/>
    <property type="match status" value="1"/>
</dbReference>
<dbReference type="HAMAP" id="MF_01940">
    <property type="entry name" value="RNA_CPDase"/>
    <property type="match status" value="1"/>
</dbReference>
<comment type="similarity">
    <text evidence="2">Belongs to the 2H phosphoesterase superfamily. ThpR family.</text>
</comment>
<dbReference type="RefSeq" id="WP_041098647.1">
    <property type="nucleotide sequence ID" value="NZ_AP012547.1"/>
</dbReference>
<evidence type="ECO:0000256" key="2">
    <source>
        <dbReference type="HAMAP-Rule" id="MF_01940"/>
    </source>
</evidence>